<dbReference type="GO" id="GO:0097176">
    <property type="term" value="P:epoxide metabolic process"/>
    <property type="evidence" value="ECO:0007669"/>
    <property type="project" value="TreeGrafter"/>
</dbReference>
<organism evidence="10 11">
    <name type="scientific">Leptidea sinapis</name>
    <dbReference type="NCBI Taxonomy" id="189913"/>
    <lineage>
        <taxon>Eukaryota</taxon>
        <taxon>Metazoa</taxon>
        <taxon>Ecdysozoa</taxon>
        <taxon>Arthropoda</taxon>
        <taxon>Hexapoda</taxon>
        <taxon>Insecta</taxon>
        <taxon>Pterygota</taxon>
        <taxon>Neoptera</taxon>
        <taxon>Endopterygota</taxon>
        <taxon>Lepidoptera</taxon>
        <taxon>Glossata</taxon>
        <taxon>Ditrysia</taxon>
        <taxon>Papilionoidea</taxon>
        <taxon>Pieridae</taxon>
        <taxon>Dismorphiinae</taxon>
        <taxon>Leptidea</taxon>
    </lineage>
</organism>
<keyword evidence="8" id="KW-0472">Membrane</keyword>
<dbReference type="InterPro" id="IPR016292">
    <property type="entry name" value="Epoxide_hydrolase"/>
</dbReference>
<keyword evidence="8" id="KW-0812">Transmembrane</keyword>
<accession>A0A5E4QWP6</accession>
<dbReference type="InterPro" id="IPR029058">
    <property type="entry name" value="AB_hydrolase_fold"/>
</dbReference>
<evidence type="ECO:0000313" key="11">
    <source>
        <dbReference type="Proteomes" id="UP000324832"/>
    </source>
</evidence>
<keyword evidence="6" id="KW-0378">Hydrolase</keyword>
<evidence type="ECO:0000256" key="5">
    <source>
        <dbReference type="ARBA" id="ARBA00022797"/>
    </source>
</evidence>
<sequence length="498" mass="57060">TRAGRFTQFRPRAPAYAHVRININKSRIRISRHRSISLPKTIKMFKSVAAVAALSSVAIGVAIYVQILTAIPELPELDNQRWWGDGETPKQDDLSIRPFKIEFNDTMIADLRFRLRNRRPLRPPMEGIQSQYGINTLYLEKILKYWQEEYKFKERADRLNKLPHFKTRIQGLDIHYIRVKPSAKKVLPLLMLHGWPSSSKEFDQVIPMLTKQRDEHDFVFDVIAADLPGFGFSQGTNKPGLNPLQIAVVMKNLMKRLGFNQFYIQAGDWGSQVATHMSTLYPDDILGFHTNMPVSSRPISYLKQFVGALLPSLAVEHKYRDRMYPLKKVFDYLLRESGYFHLQATKPDTIGVPLTDSPAGLAGYALEKMGVCSNRDQLDTPHGGLDSLNLDDLMDTLTIVWVNDCIVTSMRLYAEAFAWPEVFVVHNIPTPVPTAVVNFKHEVVYQPDWILRDKFINIVRSTTFDFGGHFAAMHTPVVLADDVFKSVEEFVKFHNRNK</sequence>
<feature type="transmembrane region" description="Helical" evidence="8">
    <location>
        <begin position="44"/>
        <end position="65"/>
    </location>
</feature>
<dbReference type="EC" id="3.3.2.9" evidence="4"/>
<dbReference type="PIRSF" id="PIRSF001112">
    <property type="entry name" value="Epoxide_hydrolase"/>
    <property type="match status" value="1"/>
</dbReference>
<dbReference type="Pfam" id="PF06441">
    <property type="entry name" value="EHN"/>
    <property type="match status" value="1"/>
</dbReference>
<dbReference type="PANTHER" id="PTHR21661">
    <property type="entry name" value="EPOXIDE HYDROLASE 1-RELATED"/>
    <property type="match status" value="1"/>
</dbReference>
<dbReference type="Gene3D" id="3.40.50.1820">
    <property type="entry name" value="alpha/beta hydrolase"/>
    <property type="match status" value="1"/>
</dbReference>
<proteinExistence type="inferred from homology"/>
<gene>
    <name evidence="10" type="ORF">LSINAPIS_LOCUS12791</name>
</gene>
<evidence type="ECO:0000256" key="7">
    <source>
        <dbReference type="PIRSR" id="PIRSR001112-1"/>
    </source>
</evidence>
<evidence type="ECO:0000259" key="9">
    <source>
        <dbReference type="Pfam" id="PF06441"/>
    </source>
</evidence>
<dbReference type="GO" id="GO:0033961">
    <property type="term" value="F:cis-stilbene-oxide hydrolase activity"/>
    <property type="evidence" value="ECO:0007669"/>
    <property type="project" value="UniProtKB-EC"/>
</dbReference>
<dbReference type="InterPro" id="IPR010497">
    <property type="entry name" value="Epoxide_hydro_N"/>
</dbReference>
<dbReference type="Proteomes" id="UP000324832">
    <property type="component" value="Unassembled WGS sequence"/>
</dbReference>
<comment type="subcellular location">
    <subcellularLocation>
        <location evidence="2">Microsome membrane</location>
        <topology evidence="2">Single-pass membrane protein</topology>
    </subcellularLocation>
</comment>
<dbReference type="PRINTS" id="PR00412">
    <property type="entry name" value="EPOXHYDRLASE"/>
</dbReference>
<keyword evidence="8" id="KW-1133">Transmembrane helix</keyword>
<dbReference type="AlphaFoldDB" id="A0A5E4QWP6"/>
<feature type="active site" description="Proton donor" evidence="7">
    <location>
        <position position="413"/>
    </location>
</feature>
<comment type="similarity">
    <text evidence="3">Belongs to the peptidase S33 family.</text>
</comment>
<reference evidence="10 11" key="1">
    <citation type="submission" date="2017-07" db="EMBL/GenBank/DDBJ databases">
        <authorList>
            <person name="Talla V."/>
            <person name="Backstrom N."/>
        </authorList>
    </citation>
    <scope>NUCLEOTIDE SEQUENCE [LARGE SCALE GENOMIC DNA]</scope>
</reference>
<evidence type="ECO:0000256" key="8">
    <source>
        <dbReference type="SAM" id="Phobius"/>
    </source>
</evidence>
<dbReference type="InterPro" id="IPR000639">
    <property type="entry name" value="Epox_hydrolase-like"/>
</dbReference>
<dbReference type="SUPFAM" id="SSF53474">
    <property type="entry name" value="alpha/beta-Hydrolases"/>
    <property type="match status" value="1"/>
</dbReference>
<name>A0A5E4QWP6_9NEOP</name>
<keyword evidence="5" id="KW-0058">Aromatic hydrocarbons catabolism</keyword>
<protein>
    <recommendedName>
        <fullName evidence="4">microsomal epoxide hydrolase</fullName>
        <ecNumber evidence="4">3.3.2.9</ecNumber>
    </recommendedName>
</protein>
<dbReference type="PANTHER" id="PTHR21661:SF35">
    <property type="entry name" value="EPOXIDE HYDROLASE"/>
    <property type="match status" value="1"/>
</dbReference>
<feature type="domain" description="Epoxide hydrolase N-terminal" evidence="9">
    <location>
        <begin position="96"/>
        <end position="202"/>
    </location>
</feature>
<dbReference type="EMBL" id="FZQP02006177">
    <property type="protein sequence ID" value="VVD02615.1"/>
    <property type="molecule type" value="Genomic_DNA"/>
</dbReference>
<evidence type="ECO:0000256" key="4">
    <source>
        <dbReference type="ARBA" id="ARBA00012091"/>
    </source>
</evidence>
<feature type="non-terminal residue" evidence="10">
    <location>
        <position position="1"/>
    </location>
</feature>
<evidence type="ECO:0000256" key="3">
    <source>
        <dbReference type="ARBA" id="ARBA00010088"/>
    </source>
</evidence>
<comment type="catalytic activity">
    <reaction evidence="1">
        <text>1-(4-methoxyphenyl)-N-methyl-N-[(3-methyloxetan-3-yl)methyl]methanamine + H2O = 2-{[(4-methoxybenzyl)(methyl)amino]methyl}-2-methylpropane-1,3-diol</text>
        <dbReference type="Rhea" id="RHEA:55764"/>
        <dbReference type="ChEBI" id="CHEBI:15377"/>
        <dbReference type="ChEBI" id="CHEBI:139161"/>
        <dbReference type="ChEBI" id="CHEBI:139164"/>
        <dbReference type="EC" id="3.3.2.9"/>
    </reaction>
</comment>
<keyword evidence="11" id="KW-1185">Reference proteome</keyword>
<evidence type="ECO:0000256" key="6">
    <source>
        <dbReference type="ARBA" id="ARBA00022801"/>
    </source>
</evidence>
<evidence type="ECO:0000256" key="1">
    <source>
        <dbReference type="ARBA" id="ARBA00000221"/>
    </source>
</evidence>
<feature type="active site" description="Nucleophile" evidence="7">
    <location>
        <position position="268"/>
    </location>
</feature>
<evidence type="ECO:0000256" key="2">
    <source>
        <dbReference type="ARBA" id="ARBA00004111"/>
    </source>
</evidence>
<evidence type="ECO:0000313" key="10">
    <source>
        <dbReference type="EMBL" id="VVD02615.1"/>
    </source>
</evidence>
<feature type="active site" description="Proton acceptor" evidence="7">
    <location>
        <position position="469"/>
    </location>
</feature>